<feature type="non-terminal residue" evidence="1">
    <location>
        <position position="1"/>
    </location>
</feature>
<protein>
    <submittedName>
        <fullName evidence="1">Uncharacterized protein</fullName>
    </submittedName>
</protein>
<gene>
    <name evidence="1" type="ORF">S01H1_41964</name>
</gene>
<accession>X0UUG3</accession>
<reference evidence="1" key="1">
    <citation type="journal article" date="2014" name="Front. Microbiol.">
        <title>High frequency of phylogenetically diverse reductive dehalogenase-homologous genes in deep subseafloor sedimentary metagenomes.</title>
        <authorList>
            <person name="Kawai M."/>
            <person name="Futagami T."/>
            <person name="Toyoda A."/>
            <person name="Takaki Y."/>
            <person name="Nishi S."/>
            <person name="Hori S."/>
            <person name="Arai W."/>
            <person name="Tsubouchi T."/>
            <person name="Morono Y."/>
            <person name="Uchiyama I."/>
            <person name="Ito T."/>
            <person name="Fujiyama A."/>
            <person name="Inagaki F."/>
            <person name="Takami H."/>
        </authorList>
    </citation>
    <scope>NUCLEOTIDE SEQUENCE</scope>
    <source>
        <strain evidence="1">Expedition CK06-06</strain>
    </source>
</reference>
<dbReference type="AlphaFoldDB" id="X0UUG3"/>
<organism evidence="1">
    <name type="scientific">marine sediment metagenome</name>
    <dbReference type="NCBI Taxonomy" id="412755"/>
    <lineage>
        <taxon>unclassified sequences</taxon>
        <taxon>metagenomes</taxon>
        <taxon>ecological metagenomes</taxon>
    </lineage>
</organism>
<sequence>EFTIDILRGFDEWCANYRTKSSTAKPEIEYKITFTKGREILLNDNYPIARPDFDRENEQVFSYLYNHPNEKFTIKQLKGALRINLVKSFHKIVENLGFTRGLKKAFFSVSRDSIEFRNPIKSEDLAPSVVTELNSLIAKG</sequence>
<dbReference type="EMBL" id="BARS01026638">
    <property type="protein sequence ID" value="GAG02862.1"/>
    <property type="molecule type" value="Genomic_DNA"/>
</dbReference>
<comment type="caution">
    <text evidence="1">The sequence shown here is derived from an EMBL/GenBank/DDBJ whole genome shotgun (WGS) entry which is preliminary data.</text>
</comment>
<evidence type="ECO:0000313" key="1">
    <source>
        <dbReference type="EMBL" id="GAG02862.1"/>
    </source>
</evidence>
<proteinExistence type="predicted"/>
<name>X0UUG3_9ZZZZ</name>